<dbReference type="GO" id="GO:0005634">
    <property type="term" value="C:nucleus"/>
    <property type="evidence" value="ECO:0007669"/>
    <property type="project" value="UniProtKB-SubCell"/>
</dbReference>
<dbReference type="Proteomes" id="UP000053758">
    <property type="component" value="Unassembled WGS sequence"/>
</dbReference>
<dbReference type="GO" id="GO:0006878">
    <property type="term" value="P:intracellular copper ion homeostasis"/>
    <property type="evidence" value="ECO:0007669"/>
    <property type="project" value="TreeGrafter"/>
</dbReference>
<evidence type="ECO:0000256" key="2">
    <source>
        <dbReference type="ARBA" id="ARBA00022723"/>
    </source>
</evidence>
<accession>A0A081CCL1</accession>
<dbReference type="HOGENOM" id="CLU_508180_0_0_1"/>
<gene>
    <name evidence="8" type="ORF">PAN0_005c2620</name>
</gene>
<evidence type="ECO:0000256" key="1">
    <source>
        <dbReference type="ARBA" id="ARBA00004123"/>
    </source>
</evidence>
<comment type="subcellular location">
    <subcellularLocation>
        <location evidence="1">Nucleus</location>
    </subcellularLocation>
</comment>
<dbReference type="GeneID" id="26303375"/>
<proteinExistence type="predicted"/>
<evidence type="ECO:0000256" key="6">
    <source>
        <dbReference type="ARBA" id="ARBA00023163"/>
    </source>
</evidence>
<dbReference type="PROSITE" id="PS50073">
    <property type="entry name" value="COPPER_FIST_2"/>
    <property type="match status" value="1"/>
</dbReference>
<dbReference type="GO" id="GO:0045944">
    <property type="term" value="P:positive regulation of transcription by RNA polymerase II"/>
    <property type="evidence" value="ECO:0007669"/>
    <property type="project" value="TreeGrafter"/>
</dbReference>
<evidence type="ECO:0000256" key="4">
    <source>
        <dbReference type="ARBA" id="ARBA00023008"/>
    </source>
</evidence>
<keyword evidence="2" id="KW-0479">Metal-binding</keyword>
<keyword evidence="3" id="KW-0862">Zinc</keyword>
<dbReference type="AlphaFoldDB" id="A0A081CCL1"/>
<dbReference type="GO" id="GO:0000978">
    <property type="term" value="F:RNA polymerase II cis-regulatory region sequence-specific DNA binding"/>
    <property type="evidence" value="ECO:0007669"/>
    <property type="project" value="TreeGrafter"/>
</dbReference>
<dbReference type="RefSeq" id="XP_014657347.1">
    <property type="nucleotide sequence ID" value="XM_014801861.1"/>
</dbReference>
<keyword evidence="6" id="KW-0804">Transcription</keyword>
<keyword evidence="5" id="KW-0805">Transcription regulation</keyword>
<dbReference type="GO" id="GO:0005507">
    <property type="term" value="F:copper ion binding"/>
    <property type="evidence" value="ECO:0007669"/>
    <property type="project" value="InterPro"/>
</dbReference>
<dbReference type="GO" id="GO:0006879">
    <property type="term" value="P:intracellular iron ion homeostasis"/>
    <property type="evidence" value="ECO:0007669"/>
    <property type="project" value="TreeGrafter"/>
</dbReference>
<name>A0A081CCL1_PSEA2</name>
<reference evidence="9" key="1">
    <citation type="journal article" date="2014" name="Genome Announc.">
        <title>Draft Genome Sequence of the Yeast Pseudozyma antarctica Type Strain JCM10317, a Producer of the Glycolipid Biosurfactants, Mannosylerythritol Lipids.</title>
        <authorList>
            <person name="Saika A."/>
            <person name="Koike H."/>
            <person name="Hori T."/>
            <person name="Fukuoka T."/>
            <person name="Sato S."/>
            <person name="Habe H."/>
            <person name="Kitamoto D."/>
            <person name="Morita T."/>
        </authorList>
    </citation>
    <scope>NUCLEOTIDE SEQUENCE [LARGE SCALE GENOMIC DNA]</scope>
    <source>
        <strain evidence="9">JCM 10317</strain>
    </source>
</reference>
<dbReference type="SUPFAM" id="SSF57879">
    <property type="entry name" value="Zinc domain conserved in yeast copper-regulated transcription factors"/>
    <property type="match status" value="1"/>
</dbReference>
<protein>
    <submittedName>
        <fullName evidence="8">Hypothetical transcription factor</fullName>
    </submittedName>
</protein>
<dbReference type="PANTHER" id="PTHR28088">
    <property type="entry name" value="TRANSCRIPTIONAL ACTIVATOR HAA1-RELATED"/>
    <property type="match status" value="1"/>
</dbReference>
<evidence type="ECO:0000256" key="7">
    <source>
        <dbReference type="ARBA" id="ARBA00023242"/>
    </source>
</evidence>
<evidence type="ECO:0000256" key="5">
    <source>
        <dbReference type="ARBA" id="ARBA00023015"/>
    </source>
</evidence>
<keyword evidence="9" id="KW-1185">Reference proteome</keyword>
<dbReference type="EMBL" id="DF830072">
    <property type="protein sequence ID" value="GAK64407.1"/>
    <property type="molecule type" value="Genomic_DNA"/>
</dbReference>
<dbReference type="SMART" id="SM01090">
    <property type="entry name" value="Copper-fist"/>
    <property type="match status" value="1"/>
</dbReference>
<dbReference type="OrthoDB" id="5600085at2759"/>
<keyword evidence="7" id="KW-0539">Nucleus</keyword>
<dbReference type="InterPro" id="IPR001083">
    <property type="entry name" value="Cu_fist_DNA-bd_dom"/>
</dbReference>
<dbReference type="Pfam" id="PF00649">
    <property type="entry name" value="Copper-fist"/>
    <property type="match status" value="1"/>
</dbReference>
<evidence type="ECO:0000313" key="9">
    <source>
        <dbReference type="Proteomes" id="UP000053758"/>
    </source>
</evidence>
<evidence type="ECO:0000256" key="3">
    <source>
        <dbReference type="ARBA" id="ARBA00022833"/>
    </source>
</evidence>
<dbReference type="GO" id="GO:0000981">
    <property type="term" value="F:DNA-binding transcription factor activity, RNA polymerase II-specific"/>
    <property type="evidence" value="ECO:0007669"/>
    <property type="project" value="TreeGrafter"/>
</dbReference>
<dbReference type="PANTHER" id="PTHR28088:SF5">
    <property type="entry name" value="TRANSCRIPTIONAL ACTIVATOR HAA1-RELATED"/>
    <property type="match status" value="1"/>
</dbReference>
<sequence length="507" mass="52628">MTATAASPASAPGLLAHRYSNPLLSTPRASDSVQSNTSFGSAAPRMALSMSSPPHSASASNATPMASGSATIHDEQRTDTFGGAVKYACASCIRGHRTSSCSHKDGSKGPLYPIRSKGRPPTQCEVCRQKRKESGRHVRCDCSGKKTSAPTVQTTPSASLAPKRSSPTPTKPRTAGSTCCGEADHHQQEGRAPKKARTKGDGSSLPYAPVSPKHTAARRPSLDNRTASSRSRSPPQAEGDIVLAPIRPARAQHSWSLPSIHAAHDADDAEDEEVAPRRSSTLSLSSLMNPRAAETTTSSCCSGKPRAESSAPSIELLLRAVDMSSAFVPPPCVCSDACRCARCLSKPASSQRASSTAASSASPKTPSAGLGSPKPAAGCDDCAACDLGLERPSGIGAVDSWMAQTRGTDEWTARPRASSLETSAADKSAVEGGRRSSQPMQLQGAQEKASQTLHGGLLTSLARADDRDEEVRAELVLVHPECDACLHVVRTRGVGVLTPAPASTASL</sequence>
<dbReference type="Gene3D" id="3.90.430.10">
    <property type="entry name" value="Copper fist DNA-binding domain"/>
    <property type="match status" value="1"/>
</dbReference>
<dbReference type="SMART" id="SM00412">
    <property type="entry name" value="Cu_FIST"/>
    <property type="match status" value="1"/>
</dbReference>
<dbReference type="InterPro" id="IPR051763">
    <property type="entry name" value="Copper_Homeo_Regul"/>
</dbReference>
<dbReference type="InterPro" id="IPR036395">
    <property type="entry name" value="Cu_fist_DNA-bd_dom_sf"/>
</dbReference>
<keyword evidence="4" id="KW-0186">Copper</keyword>
<organism evidence="8 9">
    <name type="scientific">Pseudozyma antarctica</name>
    <name type="common">Yeast</name>
    <name type="synonym">Candida antarctica</name>
    <dbReference type="NCBI Taxonomy" id="84753"/>
    <lineage>
        <taxon>Eukaryota</taxon>
        <taxon>Fungi</taxon>
        <taxon>Dikarya</taxon>
        <taxon>Basidiomycota</taxon>
        <taxon>Ustilaginomycotina</taxon>
        <taxon>Ustilaginomycetes</taxon>
        <taxon>Ustilaginales</taxon>
        <taxon>Ustilaginaceae</taxon>
        <taxon>Moesziomyces</taxon>
    </lineage>
</organism>
<evidence type="ECO:0000313" key="8">
    <source>
        <dbReference type="EMBL" id="GAK64407.1"/>
    </source>
</evidence>